<accession>A0AAD1HAF6</accession>
<evidence type="ECO:0000313" key="2">
    <source>
        <dbReference type="Proteomes" id="UP000466681"/>
    </source>
</evidence>
<gene>
    <name evidence="1" type="ORF">MMOR_28030</name>
</gene>
<keyword evidence="2" id="KW-1185">Reference proteome</keyword>
<dbReference type="KEGG" id="mmor:MMOR_28030"/>
<name>A0AAD1HAF6_9MYCO</name>
<dbReference type="EMBL" id="AP022560">
    <property type="protein sequence ID" value="BBX01867.1"/>
    <property type="molecule type" value="Genomic_DNA"/>
</dbReference>
<evidence type="ECO:0000313" key="1">
    <source>
        <dbReference type="EMBL" id="BBX01867.1"/>
    </source>
</evidence>
<reference evidence="1 2" key="1">
    <citation type="journal article" date="2019" name="Emerg. Microbes Infect.">
        <title>Comprehensive subspecies identification of 175 nontuberculous mycobacteria species based on 7547 genomic profiles.</title>
        <authorList>
            <person name="Matsumoto Y."/>
            <person name="Kinjo T."/>
            <person name="Motooka D."/>
            <person name="Nabeya D."/>
            <person name="Jung N."/>
            <person name="Uechi K."/>
            <person name="Horii T."/>
            <person name="Iida T."/>
            <person name="Fujita J."/>
            <person name="Nakamura S."/>
        </authorList>
    </citation>
    <scope>NUCLEOTIDE SEQUENCE [LARGE SCALE GENOMIC DNA]</scope>
    <source>
        <strain evidence="1 2">JCM 6375</strain>
    </source>
</reference>
<proteinExistence type="predicted"/>
<dbReference type="Proteomes" id="UP000466681">
    <property type="component" value="Chromosome"/>
</dbReference>
<sequence>MNECRNGHVIRGPLDLLPDGDCRECDRDYGRRYRAKRRKAIQLLRLLESRGVNYDDVERLADEIAAAQQWAETIAPERLNGALAIFAGADVDAIRRFRENDPKGFRKMCLIAAMREETAGNTALADQLISLFRSAAA</sequence>
<dbReference type="RefSeq" id="WP_133056574.1">
    <property type="nucleotide sequence ID" value="NZ_AP022560.1"/>
</dbReference>
<organism evidence="1 2">
    <name type="scientific">Mycolicibacterium moriokaense</name>
    <dbReference type="NCBI Taxonomy" id="39691"/>
    <lineage>
        <taxon>Bacteria</taxon>
        <taxon>Bacillati</taxon>
        <taxon>Actinomycetota</taxon>
        <taxon>Actinomycetes</taxon>
        <taxon>Mycobacteriales</taxon>
        <taxon>Mycobacteriaceae</taxon>
        <taxon>Mycolicibacterium</taxon>
    </lineage>
</organism>
<protein>
    <submittedName>
        <fullName evidence="1">Uncharacterized protein</fullName>
    </submittedName>
</protein>
<dbReference type="AlphaFoldDB" id="A0AAD1HAF6"/>